<accession>A0ACC2DX73</accession>
<evidence type="ECO:0000313" key="1">
    <source>
        <dbReference type="EMBL" id="KAJ7558898.1"/>
    </source>
</evidence>
<gene>
    <name evidence="1" type="ORF">O6H91_04G061100</name>
</gene>
<comment type="caution">
    <text evidence="1">The sequence shown here is derived from an EMBL/GenBank/DDBJ whole genome shotgun (WGS) entry which is preliminary data.</text>
</comment>
<proteinExistence type="predicted"/>
<dbReference type="Proteomes" id="UP001162992">
    <property type="component" value="Chromosome 4"/>
</dbReference>
<name>A0ACC2DX73_DIPCM</name>
<keyword evidence="2" id="KW-1185">Reference proteome</keyword>
<organism evidence="1 2">
    <name type="scientific">Diphasiastrum complanatum</name>
    <name type="common">Issler's clubmoss</name>
    <name type="synonym">Lycopodium complanatum</name>
    <dbReference type="NCBI Taxonomy" id="34168"/>
    <lineage>
        <taxon>Eukaryota</taxon>
        <taxon>Viridiplantae</taxon>
        <taxon>Streptophyta</taxon>
        <taxon>Embryophyta</taxon>
        <taxon>Tracheophyta</taxon>
        <taxon>Lycopodiopsida</taxon>
        <taxon>Lycopodiales</taxon>
        <taxon>Lycopodiaceae</taxon>
        <taxon>Lycopodioideae</taxon>
        <taxon>Diphasiastrum</taxon>
    </lineage>
</organism>
<reference evidence="2" key="1">
    <citation type="journal article" date="2024" name="Proc. Natl. Acad. Sci. U.S.A.">
        <title>Extraordinary preservation of gene collinearity over three hundred million years revealed in homosporous lycophytes.</title>
        <authorList>
            <person name="Li C."/>
            <person name="Wickell D."/>
            <person name="Kuo L.Y."/>
            <person name="Chen X."/>
            <person name="Nie B."/>
            <person name="Liao X."/>
            <person name="Peng D."/>
            <person name="Ji J."/>
            <person name="Jenkins J."/>
            <person name="Williams M."/>
            <person name="Shu S."/>
            <person name="Plott C."/>
            <person name="Barry K."/>
            <person name="Rajasekar S."/>
            <person name="Grimwood J."/>
            <person name="Han X."/>
            <person name="Sun S."/>
            <person name="Hou Z."/>
            <person name="He W."/>
            <person name="Dai G."/>
            <person name="Sun C."/>
            <person name="Schmutz J."/>
            <person name="Leebens-Mack J.H."/>
            <person name="Li F.W."/>
            <person name="Wang L."/>
        </authorList>
    </citation>
    <scope>NUCLEOTIDE SEQUENCE [LARGE SCALE GENOMIC DNA]</scope>
    <source>
        <strain evidence="2">cv. PW_Plant_1</strain>
    </source>
</reference>
<dbReference type="EMBL" id="CM055095">
    <property type="protein sequence ID" value="KAJ7558898.1"/>
    <property type="molecule type" value="Genomic_DNA"/>
</dbReference>
<sequence length="306" mass="32928">MPFYSLMALFLGFSLFLVVTGGKLAGISQTELHSHGFLPRGSIPRLVLSRLKNGAHLVANMHQTHIRHISRQLGTKFPVHSVAAPEITEVLEEEELLDGNLDVEEEEPMTPSVDQIQTLLMEVCDESTIAELNLKVGSFKLKMRRDIGEIKGAVPTTPLAVPPPIPSKHMVDSISAVSASPAAKLSKPSALSLTRLSSPTKPMSLIGILEAASDEGLEFVTSPKVGLFRKGRAVKGKAGRALCEEGQSVKEGQVVCYLEQLGTQQPVEAPLSGEVVKILWEDGAPMGYADPLIAIRPSFVGIKKLT</sequence>
<evidence type="ECO:0000313" key="2">
    <source>
        <dbReference type="Proteomes" id="UP001162992"/>
    </source>
</evidence>
<protein>
    <submittedName>
        <fullName evidence="1">Uncharacterized protein</fullName>
    </submittedName>
</protein>